<sequence length="79" mass="9542">MLEGDEEVRMFRWMMWKFEHVMATKPEERTFQSSDWFSDYEIPTVSHVPWTLKSIPIPFAIREEVNKLIMEKLGQGTYE</sequence>
<organism evidence="1 2">
    <name type="scientific">Botryobasidium botryosum (strain FD-172 SS1)</name>
    <dbReference type="NCBI Taxonomy" id="930990"/>
    <lineage>
        <taxon>Eukaryota</taxon>
        <taxon>Fungi</taxon>
        <taxon>Dikarya</taxon>
        <taxon>Basidiomycota</taxon>
        <taxon>Agaricomycotina</taxon>
        <taxon>Agaricomycetes</taxon>
        <taxon>Cantharellales</taxon>
        <taxon>Botryobasidiaceae</taxon>
        <taxon>Botryobasidium</taxon>
    </lineage>
</organism>
<proteinExistence type="predicted"/>
<dbReference type="OrthoDB" id="5599163at2759"/>
<evidence type="ECO:0008006" key="3">
    <source>
        <dbReference type="Google" id="ProtNLM"/>
    </source>
</evidence>
<dbReference type="InParanoid" id="A0A067MZW8"/>
<dbReference type="Proteomes" id="UP000027195">
    <property type="component" value="Unassembled WGS sequence"/>
</dbReference>
<name>A0A067MZW8_BOTB1</name>
<dbReference type="HOGENOM" id="CLU_092523_4_0_1"/>
<dbReference type="EMBL" id="KL198024">
    <property type="protein sequence ID" value="KDQ17427.1"/>
    <property type="molecule type" value="Genomic_DNA"/>
</dbReference>
<keyword evidence="2" id="KW-1185">Reference proteome</keyword>
<evidence type="ECO:0000313" key="2">
    <source>
        <dbReference type="Proteomes" id="UP000027195"/>
    </source>
</evidence>
<evidence type="ECO:0000313" key="1">
    <source>
        <dbReference type="EMBL" id="KDQ17427.1"/>
    </source>
</evidence>
<reference evidence="2" key="1">
    <citation type="journal article" date="2014" name="Proc. Natl. Acad. Sci. U.S.A.">
        <title>Extensive sampling of basidiomycete genomes demonstrates inadequacy of the white-rot/brown-rot paradigm for wood decay fungi.</title>
        <authorList>
            <person name="Riley R."/>
            <person name="Salamov A.A."/>
            <person name="Brown D.W."/>
            <person name="Nagy L.G."/>
            <person name="Floudas D."/>
            <person name="Held B.W."/>
            <person name="Levasseur A."/>
            <person name="Lombard V."/>
            <person name="Morin E."/>
            <person name="Otillar R."/>
            <person name="Lindquist E.A."/>
            <person name="Sun H."/>
            <person name="LaButti K.M."/>
            <person name="Schmutz J."/>
            <person name="Jabbour D."/>
            <person name="Luo H."/>
            <person name="Baker S.E."/>
            <person name="Pisabarro A.G."/>
            <person name="Walton J.D."/>
            <person name="Blanchette R.A."/>
            <person name="Henrissat B."/>
            <person name="Martin F."/>
            <person name="Cullen D."/>
            <person name="Hibbett D.S."/>
            <person name="Grigoriev I.V."/>
        </authorList>
    </citation>
    <scope>NUCLEOTIDE SEQUENCE [LARGE SCALE GENOMIC DNA]</scope>
    <source>
        <strain evidence="2">FD-172 SS1</strain>
    </source>
</reference>
<dbReference type="AlphaFoldDB" id="A0A067MZW8"/>
<gene>
    <name evidence="1" type="ORF">BOTBODRAFT_105793</name>
</gene>
<feature type="non-terminal residue" evidence="1">
    <location>
        <position position="79"/>
    </location>
</feature>
<accession>A0A067MZW8</accession>
<protein>
    <recommendedName>
        <fullName evidence="3">Reverse transcriptase domain-containing protein</fullName>
    </recommendedName>
</protein>